<name>A0ABW4KXD1_9BURK</name>
<dbReference type="RefSeq" id="WP_147915004.1">
    <property type="nucleotide sequence ID" value="NZ_JBHUEJ010000046.1"/>
</dbReference>
<evidence type="ECO:0000313" key="1">
    <source>
        <dbReference type="EMBL" id="MFD1712710.1"/>
    </source>
</evidence>
<dbReference type="Proteomes" id="UP001597304">
    <property type="component" value="Unassembled WGS sequence"/>
</dbReference>
<evidence type="ECO:0000313" key="2">
    <source>
        <dbReference type="Proteomes" id="UP001597304"/>
    </source>
</evidence>
<evidence type="ECO:0008006" key="3">
    <source>
        <dbReference type="Google" id="ProtNLM"/>
    </source>
</evidence>
<protein>
    <recommendedName>
        <fullName evidence="3">CopG family transcriptional regulator</fullName>
    </recommendedName>
</protein>
<reference evidence="2" key="1">
    <citation type="journal article" date="2019" name="Int. J. Syst. Evol. Microbiol.">
        <title>The Global Catalogue of Microorganisms (GCM) 10K type strain sequencing project: providing services to taxonomists for standard genome sequencing and annotation.</title>
        <authorList>
            <consortium name="The Broad Institute Genomics Platform"/>
            <consortium name="The Broad Institute Genome Sequencing Center for Infectious Disease"/>
            <person name="Wu L."/>
            <person name="Ma J."/>
        </authorList>
    </citation>
    <scope>NUCLEOTIDE SEQUENCE [LARGE SCALE GENOMIC DNA]</scope>
    <source>
        <strain evidence="2">LMG 29247</strain>
    </source>
</reference>
<comment type="caution">
    <text evidence="1">The sequence shown here is derived from an EMBL/GenBank/DDBJ whole genome shotgun (WGS) entry which is preliminary data.</text>
</comment>
<accession>A0ABW4KXD1</accession>
<sequence>MATGDKSVMGRPRSAPVWDSKMNYRLTVAVQNDRDVHTALFEAGEKSSEFLIACVRHYLKAINSPCLETDYQNQVIAKALSIPAPDADSASAQ</sequence>
<proteinExistence type="predicted"/>
<keyword evidence="2" id="KW-1185">Reference proteome</keyword>
<dbReference type="EMBL" id="JBHUEJ010000046">
    <property type="protein sequence ID" value="MFD1712710.1"/>
    <property type="molecule type" value="Genomic_DNA"/>
</dbReference>
<organism evidence="1 2">
    <name type="scientific">Ottowia flava</name>
    <dbReference type="NCBI Taxonomy" id="2675430"/>
    <lineage>
        <taxon>Bacteria</taxon>
        <taxon>Pseudomonadati</taxon>
        <taxon>Pseudomonadota</taxon>
        <taxon>Betaproteobacteria</taxon>
        <taxon>Burkholderiales</taxon>
        <taxon>Comamonadaceae</taxon>
        <taxon>Ottowia</taxon>
    </lineage>
</organism>
<gene>
    <name evidence="1" type="ORF">ACFSF0_19100</name>
</gene>